<name>T0HS92_9SPHN</name>
<dbReference type="eggNOG" id="COG3916">
    <property type="taxonomic scope" value="Bacteria"/>
</dbReference>
<dbReference type="EMBL" id="ATIB01000050">
    <property type="protein sequence ID" value="EQB02200.1"/>
    <property type="molecule type" value="Genomic_DNA"/>
</dbReference>
<protein>
    <submittedName>
        <fullName evidence="1">Uncharacterized protein</fullName>
    </submittedName>
</protein>
<organism evidence="1 2">
    <name type="scientific">Sphingobium baderi LL03</name>
    <dbReference type="NCBI Taxonomy" id="1114964"/>
    <lineage>
        <taxon>Bacteria</taxon>
        <taxon>Pseudomonadati</taxon>
        <taxon>Pseudomonadota</taxon>
        <taxon>Alphaproteobacteria</taxon>
        <taxon>Sphingomonadales</taxon>
        <taxon>Sphingomonadaceae</taxon>
        <taxon>Sphingobium</taxon>
    </lineage>
</organism>
<gene>
    <name evidence="1" type="ORF">L485_09300</name>
</gene>
<proteinExistence type="predicted"/>
<dbReference type="PATRIC" id="fig|1114964.3.peg.1820"/>
<dbReference type="Proteomes" id="UP000015524">
    <property type="component" value="Unassembled WGS sequence"/>
</dbReference>
<sequence length="95" mass="9800">MVEYGLLSGITAYTIVMELAWTGYARSMGWTLEPLGLGKKVGEALIGAFKISIAPSTINSLRSAGAYIASDLAIVAPGGSAPGLDFMALHGGARR</sequence>
<keyword evidence="2" id="KW-1185">Reference proteome</keyword>
<reference evidence="1 2" key="1">
    <citation type="journal article" date="2013" name="Genome Announc.">
        <title>Draft Genome Sequence of a Hexachlorocyclohexane-Degrading Bacterium, Sphingobium baderi Strain LL03T.</title>
        <authorList>
            <person name="Kaur J."/>
            <person name="Verma H."/>
            <person name="Tripathi C."/>
            <person name="Khurana J.P."/>
            <person name="Lal R."/>
        </authorList>
    </citation>
    <scope>NUCLEOTIDE SEQUENCE [LARGE SCALE GENOMIC DNA]</scope>
    <source>
        <strain evidence="1 2">LL03</strain>
    </source>
</reference>
<evidence type="ECO:0000313" key="2">
    <source>
        <dbReference type="Proteomes" id="UP000015524"/>
    </source>
</evidence>
<evidence type="ECO:0000313" key="1">
    <source>
        <dbReference type="EMBL" id="EQB02200.1"/>
    </source>
</evidence>
<comment type="caution">
    <text evidence="1">The sequence shown here is derived from an EMBL/GenBank/DDBJ whole genome shotgun (WGS) entry which is preliminary data.</text>
</comment>
<dbReference type="AlphaFoldDB" id="T0HS92"/>
<accession>T0HS92</accession>